<name>A0A0V1FGQ8_TRIPS</name>
<keyword evidence="1" id="KW-0812">Transmembrane</keyword>
<reference evidence="2 3" key="1">
    <citation type="submission" date="2015-01" db="EMBL/GenBank/DDBJ databases">
        <title>Evolution of Trichinella species and genotypes.</title>
        <authorList>
            <person name="Korhonen P.K."/>
            <person name="Edoardo P."/>
            <person name="Giuseppe L.R."/>
            <person name="Gasser R.B."/>
        </authorList>
    </citation>
    <scope>NUCLEOTIDE SEQUENCE [LARGE SCALE GENOMIC DNA]</scope>
    <source>
        <strain evidence="2">ISS470</strain>
    </source>
</reference>
<comment type="caution">
    <text evidence="2">The sequence shown here is derived from an EMBL/GenBank/DDBJ whole genome shotgun (WGS) entry which is preliminary data.</text>
</comment>
<keyword evidence="1" id="KW-0472">Membrane</keyword>
<dbReference type="Proteomes" id="UP000054995">
    <property type="component" value="Unassembled WGS sequence"/>
</dbReference>
<evidence type="ECO:0000313" key="3">
    <source>
        <dbReference type="Proteomes" id="UP000054995"/>
    </source>
</evidence>
<dbReference type="EMBL" id="JYDT01000095">
    <property type="protein sequence ID" value="KRY85243.1"/>
    <property type="molecule type" value="Genomic_DNA"/>
</dbReference>
<proteinExistence type="predicted"/>
<protein>
    <submittedName>
        <fullName evidence="2">Uncharacterized protein</fullName>
    </submittedName>
</protein>
<organism evidence="2 3">
    <name type="scientific">Trichinella pseudospiralis</name>
    <name type="common">Parasitic roundworm</name>
    <dbReference type="NCBI Taxonomy" id="6337"/>
    <lineage>
        <taxon>Eukaryota</taxon>
        <taxon>Metazoa</taxon>
        <taxon>Ecdysozoa</taxon>
        <taxon>Nematoda</taxon>
        <taxon>Enoplea</taxon>
        <taxon>Dorylaimia</taxon>
        <taxon>Trichinellida</taxon>
        <taxon>Trichinellidae</taxon>
        <taxon>Trichinella</taxon>
    </lineage>
</organism>
<feature type="transmembrane region" description="Helical" evidence="1">
    <location>
        <begin position="36"/>
        <end position="58"/>
    </location>
</feature>
<keyword evidence="1" id="KW-1133">Transmembrane helix</keyword>
<accession>A0A0V1FGQ8</accession>
<evidence type="ECO:0000313" key="2">
    <source>
        <dbReference type="EMBL" id="KRY85243.1"/>
    </source>
</evidence>
<keyword evidence="3" id="KW-1185">Reference proteome</keyword>
<dbReference type="AlphaFoldDB" id="A0A0V1FGQ8"/>
<sequence>MISDSDSISYSSISSVRFLSFCKSLKLDYTHSNMNCLLLLLLLLLPAFLLLDQFIFIIESNVEL</sequence>
<gene>
    <name evidence="2" type="ORF">T4D_1204</name>
</gene>
<evidence type="ECO:0000256" key="1">
    <source>
        <dbReference type="SAM" id="Phobius"/>
    </source>
</evidence>